<keyword evidence="1" id="KW-0472">Membrane</keyword>
<evidence type="ECO:0000313" key="3">
    <source>
        <dbReference type="Proteomes" id="UP000675664"/>
    </source>
</evidence>
<dbReference type="AlphaFoldDB" id="A0A8J7VXK0"/>
<evidence type="ECO:0000256" key="1">
    <source>
        <dbReference type="SAM" id="Phobius"/>
    </source>
</evidence>
<evidence type="ECO:0000313" key="2">
    <source>
        <dbReference type="EMBL" id="MBR0596599.1"/>
    </source>
</evidence>
<dbReference type="Proteomes" id="UP000675664">
    <property type="component" value="Unassembled WGS sequence"/>
</dbReference>
<organism evidence="2 3">
    <name type="scientific">Sinanaerobacter chloroacetimidivorans</name>
    <dbReference type="NCBI Taxonomy" id="2818044"/>
    <lineage>
        <taxon>Bacteria</taxon>
        <taxon>Bacillati</taxon>
        <taxon>Bacillota</taxon>
        <taxon>Clostridia</taxon>
        <taxon>Peptostreptococcales</taxon>
        <taxon>Anaerovoracaceae</taxon>
        <taxon>Sinanaerobacter</taxon>
    </lineage>
</organism>
<keyword evidence="1" id="KW-0812">Transmembrane</keyword>
<gene>
    <name evidence="2" type="ORF">KCX82_01800</name>
</gene>
<accession>A0A8J7VXK0</accession>
<feature type="transmembrane region" description="Helical" evidence="1">
    <location>
        <begin position="23"/>
        <end position="41"/>
    </location>
</feature>
<dbReference type="EMBL" id="JAGSND010000001">
    <property type="protein sequence ID" value="MBR0596599.1"/>
    <property type="molecule type" value="Genomic_DNA"/>
</dbReference>
<sequence length="75" mass="7979">MAKLTDFQNPLTKGSGSVFDPSVWLGGILWVVMFGMIMAMGTKALNVIDSRVPGNQTPGMKPYIQPAVGNGLNVL</sequence>
<reference evidence="2" key="1">
    <citation type="submission" date="2021-04" db="EMBL/GenBank/DDBJ databases">
        <title>Sinoanaerobacter chloroacetimidivorans sp. nov., an obligate anaerobic bacterium isolated from anaerobic sludge.</title>
        <authorList>
            <person name="Bao Y."/>
        </authorList>
    </citation>
    <scope>NUCLEOTIDE SEQUENCE</scope>
    <source>
        <strain evidence="2">BAD-6</strain>
    </source>
</reference>
<proteinExistence type="predicted"/>
<comment type="caution">
    <text evidence="2">The sequence shown here is derived from an EMBL/GenBank/DDBJ whole genome shotgun (WGS) entry which is preliminary data.</text>
</comment>
<name>A0A8J7VXK0_9FIRM</name>
<keyword evidence="3" id="KW-1185">Reference proteome</keyword>
<dbReference type="RefSeq" id="WP_227016723.1">
    <property type="nucleotide sequence ID" value="NZ_JAGSND010000001.1"/>
</dbReference>
<reference evidence="2" key="2">
    <citation type="submission" date="2021-04" db="EMBL/GenBank/DDBJ databases">
        <authorList>
            <person name="Liu J."/>
        </authorList>
    </citation>
    <scope>NUCLEOTIDE SEQUENCE</scope>
    <source>
        <strain evidence="2">BAD-6</strain>
    </source>
</reference>
<keyword evidence="1" id="KW-1133">Transmembrane helix</keyword>
<protein>
    <submittedName>
        <fullName evidence="2">Uncharacterized protein</fullName>
    </submittedName>
</protein>